<feature type="domain" description="TtsA-like Glycoside hydrolase family 108" evidence="1">
    <location>
        <begin position="12"/>
        <end position="94"/>
    </location>
</feature>
<dbReference type="CAZy" id="GH108">
    <property type="family name" value="Glycoside Hydrolase Family 108"/>
</dbReference>
<evidence type="ECO:0000313" key="4">
    <source>
        <dbReference type="Proteomes" id="UP000008090"/>
    </source>
</evidence>
<dbReference type="InterPro" id="IPR023346">
    <property type="entry name" value="Lysozyme-like_dom_sf"/>
</dbReference>
<dbReference type="EMBL" id="EF057797">
    <property type="protein sequence ID" value="ABM73431.1"/>
    <property type="molecule type" value="Genomic_DNA"/>
</dbReference>
<evidence type="ECO:0000259" key="1">
    <source>
        <dbReference type="Pfam" id="PF05838"/>
    </source>
</evidence>
<feature type="domain" description="Peptidoglycan binding" evidence="2">
    <location>
        <begin position="98"/>
        <end position="182"/>
    </location>
</feature>
<dbReference type="GeneID" id="5076204"/>
<dbReference type="KEGG" id="vg:5076204"/>
<reference evidence="3 4" key="1">
    <citation type="journal article" date="2009" name="Appl. Environ. Microbiol.">
        <title>Characterization of a new plasmid-like prophage in a pandemic Vibrio parahaemolyticus O3:K6 strain.</title>
        <authorList>
            <person name="Lan S.F."/>
            <person name="Huang C.H."/>
            <person name="Chang C.H."/>
            <person name="Liao W.C."/>
            <person name="Lin I.H."/>
            <person name="Jian W.N."/>
            <person name="Wu Y.G."/>
            <person name="Chen S.Y."/>
            <person name="Wong H.C."/>
        </authorList>
    </citation>
    <scope>NUCLEOTIDE SEQUENCE [LARGE SCALE GENOMIC DNA]</scope>
</reference>
<dbReference type="RefSeq" id="YP_001039881.1">
    <property type="nucleotide sequence ID" value="NC_009016.1"/>
</dbReference>
<sequence>MDKQQAKSIAINEVIEREGGYVNHPDDRGGPTRWGVTQAKAREHGYHGDMRDYPVEAAFAVYDADYWQRMKLDEIGDYSPDLAVKLFDFGVNSGTGRAARHFQRLLNSLNNRGEFYPDIKVDGAIGQKTLASLAGFYRKRGEAGLAVLAQSLNGLRIAFCVGITEDNESQEVFAFGWLSRIVHL</sequence>
<name>A2I317_9CAUD</name>
<dbReference type="Proteomes" id="UP000008090">
    <property type="component" value="Segment"/>
</dbReference>
<protein>
    <submittedName>
        <fullName evidence="3">Conserved putative phage-related protein</fullName>
    </submittedName>
</protein>
<proteinExistence type="predicted"/>
<organism evidence="3 4">
    <name type="scientific">Vibrio phage VP882</name>
    <dbReference type="NCBI Taxonomy" id="2913982"/>
    <lineage>
        <taxon>Viruses</taxon>
        <taxon>Duplodnaviria</taxon>
        <taxon>Heunggongvirae</taxon>
        <taxon>Uroviricota</taxon>
        <taxon>Caudoviricetes</taxon>
        <taxon>Hapunavirus</taxon>
        <taxon>Hapunavirus VP882</taxon>
    </lineage>
</organism>
<dbReference type="Gene3D" id="1.20.141.10">
    <property type="entry name" value="Chitosanase, subunit A, domain 1"/>
    <property type="match status" value="1"/>
</dbReference>
<keyword evidence="4" id="KW-1185">Reference proteome</keyword>
<dbReference type="SUPFAM" id="SSF53955">
    <property type="entry name" value="Lysozyme-like"/>
    <property type="match status" value="1"/>
</dbReference>
<dbReference type="InterPro" id="IPR018537">
    <property type="entry name" value="Peptidoglycan-bd_3"/>
</dbReference>
<dbReference type="CDD" id="cd13926">
    <property type="entry name" value="N-acetylmuramidase_GH108"/>
    <property type="match status" value="1"/>
</dbReference>
<dbReference type="Pfam" id="PF09374">
    <property type="entry name" value="PG_binding_3"/>
    <property type="match status" value="1"/>
</dbReference>
<accession>A2I317</accession>
<evidence type="ECO:0000313" key="3">
    <source>
        <dbReference type="EMBL" id="ABM73431.1"/>
    </source>
</evidence>
<dbReference type="InterPro" id="IPR008565">
    <property type="entry name" value="TtsA-like_GH18_dom"/>
</dbReference>
<dbReference type="SMR" id="A2I317"/>
<dbReference type="Pfam" id="PF05838">
    <property type="entry name" value="Glyco_hydro_108"/>
    <property type="match status" value="1"/>
</dbReference>
<dbReference type="OrthoDB" id="16763at10239"/>
<evidence type="ECO:0000259" key="2">
    <source>
        <dbReference type="Pfam" id="PF09374"/>
    </source>
</evidence>